<name>A0A840IH65_9ACTN</name>
<organism evidence="4 5">
    <name type="scientific">Conexibacter arvalis</name>
    <dbReference type="NCBI Taxonomy" id="912552"/>
    <lineage>
        <taxon>Bacteria</taxon>
        <taxon>Bacillati</taxon>
        <taxon>Actinomycetota</taxon>
        <taxon>Thermoleophilia</taxon>
        <taxon>Solirubrobacterales</taxon>
        <taxon>Conexibacteraceae</taxon>
        <taxon>Conexibacter</taxon>
    </lineage>
</organism>
<evidence type="ECO:0000256" key="1">
    <source>
        <dbReference type="ARBA" id="ARBA00007362"/>
    </source>
</evidence>
<feature type="transmembrane region" description="Helical" evidence="2">
    <location>
        <begin position="40"/>
        <end position="59"/>
    </location>
</feature>
<evidence type="ECO:0000313" key="4">
    <source>
        <dbReference type="EMBL" id="MBB4663571.1"/>
    </source>
</evidence>
<feature type="transmembrane region" description="Helical" evidence="2">
    <location>
        <begin position="149"/>
        <end position="168"/>
    </location>
</feature>
<evidence type="ECO:0000313" key="5">
    <source>
        <dbReference type="Proteomes" id="UP000585272"/>
    </source>
</evidence>
<evidence type="ECO:0000259" key="3">
    <source>
        <dbReference type="Pfam" id="PF00892"/>
    </source>
</evidence>
<feature type="domain" description="EamA" evidence="3">
    <location>
        <begin position="148"/>
        <end position="281"/>
    </location>
</feature>
<feature type="transmembrane region" description="Helical" evidence="2">
    <location>
        <begin position="210"/>
        <end position="228"/>
    </location>
</feature>
<sequence length="293" mass="29356">MRAGLVWRMPPQLLFVTGALTQYVGAGLAVLLFARVPVIGVAWLRIAAAAVVMALWARPWRLAPGERWSAARLRLVAAFGLALAGMNVCFYLAIDLLPLGTAVALEFAGPVAVTALGSRTRRDAVALATAAAGVLLLADVHIAGSPGGVALALAAGALWAGYVVLGHRVAADPALGRSRAGLAAAMVVGAVAVAPFAAPDAAGALLSPPLLLACVGVGLASSVVPYALDQVAMARLPRARFALLLALLPATAALAGLVVLQQVPSVAESAGIMLVVCATALGSHAEPEAATTA</sequence>
<keyword evidence="2" id="KW-1133">Transmembrane helix</keyword>
<feature type="transmembrane region" description="Helical" evidence="2">
    <location>
        <begin position="124"/>
        <end position="143"/>
    </location>
</feature>
<feature type="transmembrane region" description="Helical" evidence="2">
    <location>
        <begin position="240"/>
        <end position="260"/>
    </location>
</feature>
<dbReference type="AlphaFoldDB" id="A0A840IH65"/>
<dbReference type="Pfam" id="PF00892">
    <property type="entry name" value="EamA"/>
    <property type="match status" value="1"/>
</dbReference>
<dbReference type="GO" id="GO:0016020">
    <property type="term" value="C:membrane"/>
    <property type="evidence" value="ECO:0007669"/>
    <property type="project" value="InterPro"/>
</dbReference>
<dbReference type="EMBL" id="JACHNU010000004">
    <property type="protein sequence ID" value="MBB4663571.1"/>
    <property type="molecule type" value="Genomic_DNA"/>
</dbReference>
<comment type="similarity">
    <text evidence="1">Belongs to the EamA transporter family.</text>
</comment>
<dbReference type="SUPFAM" id="SSF103481">
    <property type="entry name" value="Multidrug resistance efflux transporter EmrE"/>
    <property type="match status" value="2"/>
</dbReference>
<dbReference type="Proteomes" id="UP000585272">
    <property type="component" value="Unassembled WGS sequence"/>
</dbReference>
<reference evidence="4 5" key="1">
    <citation type="submission" date="2020-08" db="EMBL/GenBank/DDBJ databases">
        <title>Genomic Encyclopedia of Archaeal and Bacterial Type Strains, Phase II (KMG-II): from individual species to whole genera.</title>
        <authorList>
            <person name="Goeker M."/>
        </authorList>
    </citation>
    <scope>NUCLEOTIDE SEQUENCE [LARGE SCALE GENOMIC DNA]</scope>
    <source>
        <strain evidence="4 5">DSM 23288</strain>
    </source>
</reference>
<protein>
    <submittedName>
        <fullName evidence="4">Inner membrane transporter RhtA</fullName>
    </submittedName>
</protein>
<feature type="transmembrane region" description="Helical" evidence="2">
    <location>
        <begin position="12"/>
        <end position="34"/>
    </location>
</feature>
<feature type="transmembrane region" description="Helical" evidence="2">
    <location>
        <begin position="71"/>
        <end position="93"/>
    </location>
</feature>
<keyword evidence="2" id="KW-0812">Transmembrane</keyword>
<keyword evidence="2" id="KW-0472">Membrane</keyword>
<keyword evidence="5" id="KW-1185">Reference proteome</keyword>
<feature type="transmembrane region" description="Helical" evidence="2">
    <location>
        <begin position="99"/>
        <end position="117"/>
    </location>
</feature>
<gene>
    <name evidence="4" type="ORF">BDZ31_003166</name>
</gene>
<dbReference type="RefSeq" id="WP_183343291.1">
    <property type="nucleotide sequence ID" value="NZ_JACHNU010000004.1"/>
</dbReference>
<proteinExistence type="inferred from homology"/>
<accession>A0A840IH65</accession>
<comment type="caution">
    <text evidence="4">The sequence shown here is derived from an EMBL/GenBank/DDBJ whole genome shotgun (WGS) entry which is preliminary data.</text>
</comment>
<dbReference type="InterPro" id="IPR000620">
    <property type="entry name" value="EamA_dom"/>
</dbReference>
<dbReference type="InterPro" id="IPR037185">
    <property type="entry name" value="EmrE-like"/>
</dbReference>
<feature type="transmembrane region" description="Helical" evidence="2">
    <location>
        <begin position="180"/>
        <end position="198"/>
    </location>
</feature>
<evidence type="ECO:0000256" key="2">
    <source>
        <dbReference type="SAM" id="Phobius"/>
    </source>
</evidence>